<dbReference type="KEGG" id="bgp:BGL_2c02560"/>
<dbReference type="PANTHER" id="PTHR30466">
    <property type="entry name" value="FLAVIN REDUCTASE"/>
    <property type="match status" value="1"/>
</dbReference>
<evidence type="ECO:0000313" key="4">
    <source>
        <dbReference type="EMBL" id="AJK48352.1"/>
    </source>
</evidence>
<dbReference type="InterPro" id="IPR002563">
    <property type="entry name" value="Flavin_Rdtase-like_dom"/>
</dbReference>
<proteinExistence type="predicted"/>
<organism evidence="4 5">
    <name type="scientific">Burkholderia plantarii</name>
    <dbReference type="NCBI Taxonomy" id="41899"/>
    <lineage>
        <taxon>Bacteria</taxon>
        <taxon>Pseudomonadati</taxon>
        <taxon>Pseudomonadota</taxon>
        <taxon>Betaproteobacteria</taxon>
        <taxon>Burkholderiales</taxon>
        <taxon>Burkholderiaceae</taxon>
        <taxon>Burkholderia</taxon>
    </lineage>
</organism>
<protein>
    <submittedName>
        <fullName evidence="4">Putative flavin reductase domain-containing protein</fullName>
    </submittedName>
</protein>
<dbReference type="InterPro" id="IPR012349">
    <property type="entry name" value="Split_barrel_FMN-bd"/>
</dbReference>
<feature type="compositionally biased region" description="Low complexity" evidence="2">
    <location>
        <begin position="52"/>
        <end position="66"/>
    </location>
</feature>
<dbReference type="GO" id="GO:0010181">
    <property type="term" value="F:FMN binding"/>
    <property type="evidence" value="ECO:0007669"/>
    <property type="project" value="InterPro"/>
</dbReference>
<dbReference type="HOGENOM" id="CLU_059021_2_1_4"/>
<evidence type="ECO:0000256" key="2">
    <source>
        <dbReference type="SAM" id="MobiDB-lite"/>
    </source>
</evidence>
<dbReference type="Gene3D" id="2.30.110.10">
    <property type="entry name" value="Electron Transport, Fmn-binding Protein, Chain A"/>
    <property type="match status" value="1"/>
</dbReference>
<dbReference type="GO" id="GO:0006208">
    <property type="term" value="P:pyrimidine nucleobase catabolic process"/>
    <property type="evidence" value="ECO:0007669"/>
    <property type="project" value="TreeGrafter"/>
</dbReference>
<dbReference type="Proteomes" id="UP000031838">
    <property type="component" value="Chromosome 2"/>
</dbReference>
<dbReference type="AlphaFoldDB" id="A0A0B6RSS5"/>
<accession>A0A0B6RSS5</accession>
<keyword evidence="1" id="KW-0560">Oxidoreductase</keyword>
<dbReference type="EMBL" id="CP002581">
    <property type="protein sequence ID" value="AJK48352.1"/>
    <property type="molecule type" value="Genomic_DNA"/>
</dbReference>
<sequence length="235" mass="24147">MASPWSNARTDGAIRAALEAAVAAPAAGRARPGAVSAVGAADAAKDAHAAHAENGAAARPAPAPAGTGRDGRDEAELARQFRHAMRRLTAAVSIVATREHGARYGMTATALSTLSTEPPAIVVCINRNASVYLPLARTRRFSVNLLQARQADLIAPFSGKLEHAARFAFGAWREARGLPVLSGAQATLLCRVDVMYGYGSHDLVIGRVEAVTAAESVAPLLWQNGGPAAASGLGA</sequence>
<keyword evidence="5" id="KW-1185">Reference proteome</keyword>
<dbReference type="Pfam" id="PF01613">
    <property type="entry name" value="Flavin_Reduct"/>
    <property type="match status" value="1"/>
</dbReference>
<feature type="region of interest" description="Disordered" evidence="2">
    <location>
        <begin position="46"/>
        <end position="73"/>
    </location>
</feature>
<dbReference type="SMART" id="SM00903">
    <property type="entry name" value="Flavin_Reduct"/>
    <property type="match status" value="1"/>
</dbReference>
<dbReference type="PANTHER" id="PTHR30466:SF1">
    <property type="entry name" value="FMN REDUCTASE (NADH) RUTF"/>
    <property type="match status" value="1"/>
</dbReference>
<dbReference type="InterPro" id="IPR050268">
    <property type="entry name" value="NADH-dep_flavin_reductase"/>
</dbReference>
<evidence type="ECO:0000313" key="5">
    <source>
        <dbReference type="Proteomes" id="UP000031838"/>
    </source>
</evidence>
<dbReference type="SUPFAM" id="SSF50475">
    <property type="entry name" value="FMN-binding split barrel"/>
    <property type="match status" value="1"/>
</dbReference>
<dbReference type="GO" id="GO:0042602">
    <property type="term" value="F:riboflavin reductase (NADPH) activity"/>
    <property type="evidence" value="ECO:0007669"/>
    <property type="project" value="TreeGrafter"/>
</dbReference>
<name>A0A0B6RSS5_BURPL</name>
<dbReference type="RefSeq" id="WP_042627009.1">
    <property type="nucleotide sequence ID" value="NZ_CP002581.1"/>
</dbReference>
<evidence type="ECO:0000256" key="1">
    <source>
        <dbReference type="ARBA" id="ARBA00023002"/>
    </source>
</evidence>
<feature type="domain" description="Flavin reductase like" evidence="3">
    <location>
        <begin position="85"/>
        <end position="229"/>
    </location>
</feature>
<reference evidence="5" key="1">
    <citation type="submission" date="2011-03" db="EMBL/GenBank/DDBJ databases">
        <authorList>
            <person name="Voget S."/>
            <person name="Streit W.R."/>
            <person name="Jaeger K.E."/>
            <person name="Daniel R."/>
        </authorList>
    </citation>
    <scope>NUCLEOTIDE SEQUENCE [LARGE SCALE GENOMIC DNA]</scope>
    <source>
        <strain evidence="5">PG1</strain>
    </source>
</reference>
<evidence type="ECO:0000259" key="3">
    <source>
        <dbReference type="SMART" id="SM00903"/>
    </source>
</evidence>
<reference evidence="4 5" key="2">
    <citation type="journal article" date="2016" name="Appl. Microbiol. Biotechnol.">
        <title>Mutations improving production and secretion of extracellular lipase by Burkholderia glumae PG1.</title>
        <authorList>
            <person name="Knapp A."/>
            <person name="Voget S."/>
            <person name="Gao R."/>
            <person name="Zaburannyi N."/>
            <person name="Krysciak D."/>
            <person name="Breuer M."/>
            <person name="Hauer B."/>
            <person name="Streit W.R."/>
            <person name="Muller R."/>
            <person name="Daniel R."/>
            <person name="Jaeger K.E."/>
        </authorList>
    </citation>
    <scope>NUCLEOTIDE SEQUENCE [LARGE SCALE GENOMIC DNA]</scope>
    <source>
        <strain evidence="4 5">PG1</strain>
    </source>
</reference>
<gene>
    <name evidence="4" type="ORF">BGL_2c02560</name>
</gene>